<evidence type="ECO:0000256" key="1">
    <source>
        <dbReference type="ARBA" id="ARBA00004651"/>
    </source>
</evidence>
<evidence type="ECO:0000256" key="6">
    <source>
        <dbReference type="ARBA" id="ARBA00022989"/>
    </source>
</evidence>
<dbReference type="InterPro" id="IPR000060">
    <property type="entry name" value="BCCT_transptr"/>
</dbReference>
<dbReference type="NCBIfam" id="TIGR00842">
    <property type="entry name" value="bcct"/>
    <property type="match status" value="1"/>
</dbReference>
<comment type="subcellular location">
    <subcellularLocation>
        <location evidence="1">Cell membrane</location>
        <topology evidence="1">Multi-pass membrane protein</topology>
    </subcellularLocation>
</comment>
<dbReference type="RefSeq" id="WP_181738810.1">
    <property type="nucleotide sequence ID" value="NZ_JACEMT010000043.1"/>
</dbReference>
<feature type="transmembrane region" description="Helical" evidence="9">
    <location>
        <begin position="348"/>
        <end position="366"/>
    </location>
</feature>
<feature type="transmembrane region" description="Helical" evidence="9">
    <location>
        <begin position="221"/>
        <end position="249"/>
    </location>
</feature>
<feature type="compositionally biased region" description="Acidic residues" evidence="8">
    <location>
        <begin position="683"/>
        <end position="693"/>
    </location>
</feature>
<keyword evidence="11" id="KW-1185">Reference proteome</keyword>
<gene>
    <name evidence="10" type="ORF">H1S06_07520</name>
</gene>
<comment type="similarity">
    <text evidence="2">Belongs to the BCCT transporter (TC 2.A.15) family.</text>
</comment>
<feature type="transmembrane region" description="Helical" evidence="9">
    <location>
        <begin position="195"/>
        <end position="215"/>
    </location>
</feature>
<keyword evidence="5 9" id="KW-0812">Transmembrane</keyword>
<feature type="transmembrane region" description="Helical" evidence="9">
    <location>
        <begin position="314"/>
        <end position="336"/>
    </location>
</feature>
<evidence type="ECO:0000313" key="11">
    <source>
        <dbReference type="Proteomes" id="UP000538931"/>
    </source>
</evidence>
<dbReference type="Pfam" id="PF02028">
    <property type="entry name" value="BCCT"/>
    <property type="match status" value="1"/>
</dbReference>
<evidence type="ECO:0000256" key="7">
    <source>
        <dbReference type="ARBA" id="ARBA00023136"/>
    </source>
</evidence>
<feature type="transmembrane region" description="Helical" evidence="9">
    <location>
        <begin position="94"/>
        <end position="113"/>
    </location>
</feature>
<evidence type="ECO:0000256" key="3">
    <source>
        <dbReference type="ARBA" id="ARBA00022448"/>
    </source>
</evidence>
<dbReference type="PANTHER" id="PTHR30047:SF7">
    <property type="entry name" value="HIGH-AFFINITY CHOLINE TRANSPORT PROTEIN"/>
    <property type="match status" value="1"/>
</dbReference>
<feature type="transmembrane region" description="Helical" evidence="9">
    <location>
        <begin position="475"/>
        <end position="497"/>
    </location>
</feature>
<dbReference type="GO" id="GO:0022857">
    <property type="term" value="F:transmembrane transporter activity"/>
    <property type="evidence" value="ECO:0007669"/>
    <property type="project" value="InterPro"/>
</dbReference>
<evidence type="ECO:0000256" key="9">
    <source>
        <dbReference type="SAM" id="Phobius"/>
    </source>
</evidence>
<evidence type="ECO:0000256" key="2">
    <source>
        <dbReference type="ARBA" id="ARBA00005658"/>
    </source>
</evidence>
<dbReference type="PANTHER" id="PTHR30047">
    <property type="entry name" value="HIGH-AFFINITY CHOLINE TRANSPORT PROTEIN-RELATED"/>
    <property type="match status" value="1"/>
</dbReference>
<keyword evidence="7 9" id="KW-0472">Membrane</keyword>
<feature type="transmembrane region" description="Helical" evidence="9">
    <location>
        <begin position="404"/>
        <end position="422"/>
    </location>
</feature>
<feature type="transmembrane region" description="Helical" evidence="9">
    <location>
        <begin position="448"/>
        <end position="469"/>
    </location>
</feature>
<feature type="transmembrane region" description="Helical" evidence="9">
    <location>
        <begin position="261"/>
        <end position="284"/>
    </location>
</feature>
<feature type="transmembrane region" description="Helical" evidence="9">
    <location>
        <begin position="144"/>
        <end position="164"/>
    </location>
</feature>
<feature type="transmembrane region" description="Helical" evidence="9">
    <location>
        <begin position="52"/>
        <end position="73"/>
    </location>
</feature>
<comment type="caution">
    <text evidence="10">The sequence shown here is derived from an EMBL/GenBank/DDBJ whole genome shotgun (WGS) entry which is preliminary data.</text>
</comment>
<keyword evidence="3" id="KW-0813">Transport</keyword>
<evidence type="ECO:0000313" key="10">
    <source>
        <dbReference type="EMBL" id="MBA4502211.1"/>
    </source>
</evidence>
<feature type="region of interest" description="Disordered" evidence="8">
    <location>
        <begin position="671"/>
        <end position="709"/>
    </location>
</feature>
<protein>
    <submittedName>
        <fullName evidence="10">BCCT family transporter</fullName>
    </submittedName>
</protein>
<dbReference type="Proteomes" id="UP000538931">
    <property type="component" value="Unassembled WGS sequence"/>
</dbReference>
<keyword evidence="4" id="KW-1003">Cell membrane</keyword>
<dbReference type="GO" id="GO:0005886">
    <property type="term" value="C:plasma membrane"/>
    <property type="evidence" value="ECO:0007669"/>
    <property type="project" value="UniProtKB-SubCell"/>
</dbReference>
<organism evidence="10 11">
    <name type="scientific">Marinobacterium marinum</name>
    <dbReference type="NCBI Taxonomy" id="2756129"/>
    <lineage>
        <taxon>Bacteria</taxon>
        <taxon>Pseudomonadati</taxon>
        <taxon>Pseudomonadota</taxon>
        <taxon>Gammaproteobacteria</taxon>
        <taxon>Oceanospirillales</taxon>
        <taxon>Oceanospirillaceae</taxon>
        <taxon>Marinobacterium</taxon>
    </lineage>
</organism>
<accession>A0A7W2AAT3</accession>
<evidence type="ECO:0000256" key="4">
    <source>
        <dbReference type="ARBA" id="ARBA00022475"/>
    </source>
</evidence>
<proteinExistence type="inferred from homology"/>
<dbReference type="EMBL" id="JACEMT010000043">
    <property type="protein sequence ID" value="MBA4502211.1"/>
    <property type="molecule type" value="Genomic_DNA"/>
</dbReference>
<dbReference type="AlphaFoldDB" id="A0A7W2AAT3"/>
<reference evidence="10 11" key="1">
    <citation type="submission" date="2020-07" db="EMBL/GenBank/DDBJ databases">
        <title>Bacterium isolated from marien macroalgae.</title>
        <authorList>
            <person name="Zhu K."/>
            <person name="Lu D."/>
            <person name="Du Z."/>
        </authorList>
    </citation>
    <scope>NUCLEOTIDE SEQUENCE [LARGE SCALE GENOMIC DNA]</scope>
    <source>
        <strain evidence="10 11">3-1745</strain>
    </source>
</reference>
<evidence type="ECO:0000256" key="5">
    <source>
        <dbReference type="ARBA" id="ARBA00022692"/>
    </source>
</evidence>
<name>A0A7W2AAT3_9GAMM</name>
<keyword evidence="6 9" id="KW-1133">Transmembrane helix</keyword>
<feature type="transmembrane region" description="Helical" evidence="9">
    <location>
        <begin position="12"/>
        <end position="32"/>
    </location>
</feature>
<evidence type="ECO:0000256" key="8">
    <source>
        <dbReference type="SAM" id="MobiDB-lite"/>
    </source>
</evidence>
<sequence>MQQQQKWSSTILVPVFLPAVLVIALMVIGTISNPKLAGEVFADTLNYVTTSFGWFYMLAVAIFLIFIVSVAFSSWGNTKLGPDHAEPEYDFKSWFAMLFSAGYGIALLFFGVAEPVLHYASPPAGAPETINAAKQAMQIAYFHWGFHIWAIYGLVGLSLAYFAFRHGLPLAMRSTLYPLIGDHIHGWMGHTVDTFAILGTLFGIATTLGLSVAQINAGVHYLFPSIPVSITFQVIAIAIITGLAIFSVAAGMDKGVKRLSMINIGLAIALMVFVFLVGPTIFILETFVENTGSYLSNIVERTFSLQAYTSSDWIGNWTLFIFGWTIAWAPFVGLFIAKISRGRTIRQFVVGVMLVPTIFTFLWFSVFGDTALHMIMVEGYTQLIQEVQDDHAIALFKLFERLPLTSFISFVTVILIITFFVTSSDSGSLVIDSLASGGALDTPVWQRVFWATTEGVVAAALLLAGGLGALQTASIVSALPFAVIMLIAMVGMWRALVIEQHHEASLQSHMQSHRQSGNGKQGPGFWKKRLASLVDFPSKSDVEAFIHTRAYTSMERVKQELEEKGWPAEVTFDEHNWRAHIDVIKPGELEFIYEIRLRGYAMPAFAYPEMDRDPDDDEHYYRAEVFLRRGGQAYDVYGYDQQDIISDILDQFEKYLHFLHTSPGILPWQMEEHDDDLIKPEEPDPSNDADMDAGPDTPADTSREATEKA</sequence>